<protein>
    <submittedName>
        <fullName evidence="2">Uncharacterized protein</fullName>
    </submittedName>
</protein>
<dbReference type="RefSeq" id="WP_138175949.1">
    <property type="nucleotide sequence ID" value="NZ_BAAAGL010000024.1"/>
</dbReference>
<accession>A0A5B7WX01</accession>
<evidence type="ECO:0000313" key="3">
    <source>
        <dbReference type="Proteomes" id="UP000307000"/>
    </source>
</evidence>
<dbReference type="AlphaFoldDB" id="A0A5B7WX01"/>
<gene>
    <name evidence="2" type="ORF">GcLGCM259_2874</name>
</gene>
<sequence length="85" mass="8935">MSDSRGVSRPQKKRPGVGLMISGAIIAVAFAAFLIFAPGAGTTNPSPLWIAVIWGALMFIYGAFRAIRGRHALDHPRGGTSVDGK</sequence>
<keyword evidence="1" id="KW-1133">Transmembrane helix</keyword>
<evidence type="ECO:0000313" key="2">
    <source>
        <dbReference type="EMBL" id="QCY48581.1"/>
    </source>
</evidence>
<evidence type="ECO:0000256" key="1">
    <source>
        <dbReference type="SAM" id="Phobius"/>
    </source>
</evidence>
<organism evidence="2 3">
    <name type="scientific">Glutamicibacter creatinolyticus</name>
    <dbReference type="NCBI Taxonomy" id="162496"/>
    <lineage>
        <taxon>Bacteria</taxon>
        <taxon>Bacillati</taxon>
        <taxon>Actinomycetota</taxon>
        <taxon>Actinomycetes</taxon>
        <taxon>Micrococcales</taxon>
        <taxon>Micrococcaceae</taxon>
        <taxon>Glutamicibacter</taxon>
    </lineage>
</organism>
<feature type="transmembrane region" description="Helical" evidence="1">
    <location>
        <begin position="16"/>
        <end position="36"/>
    </location>
</feature>
<proteinExistence type="predicted"/>
<dbReference type="Proteomes" id="UP000307000">
    <property type="component" value="Chromosome"/>
</dbReference>
<keyword evidence="1" id="KW-0472">Membrane</keyword>
<reference evidence="2 3" key="1">
    <citation type="submission" date="2018-12" db="EMBL/GenBank/DDBJ databases">
        <title>Complete Genome Sequence of Glutamicibacter creatinolyticus strain LGCM259,isolated from an abscess of a 12-year-old mare in Italy.</title>
        <authorList>
            <person name="Santos R.G."/>
            <person name="Silva A.L."/>
            <person name="Seyffert N."/>
            <person name="Castro T.L.P."/>
            <person name="Attili A.R."/>
            <person name="Rifici C."/>
            <person name="Mazzullo G."/>
            <person name="Brenig B."/>
            <person name="Venanzi F."/>
            <person name="Azevedo V."/>
        </authorList>
    </citation>
    <scope>NUCLEOTIDE SEQUENCE [LARGE SCALE GENOMIC DNA]</scope>
    <source>
        <strain evidence="2 3">LGCM 259</strain>
    </source>
</reference>
<dbReference type="KEGG" id="gcr:GcLGCM259_2874"/>
<name>A0A5B7WX01_9MICC</name>
<feature type="transmembrane region" description="Helical" evidence="1">
    <location>
        <begin position="48"/>
        <end position="67"/>
    </location>
</feature>
<keyword evidence="3" id="KW-1185">Reference proteome</keyword>
<dbReference type="EMBL" id="CP034412">
    <property type="protein sequence ID" value="QCY48581.1"/>
    <property type="molecule type" value="Genomic_DNA"/>
</dbReference>
<keyword evidence="1" id="KW-0812">Transmembrane</keyword>